<dbReference type="AlphaFoldDB" id="A0A7J6SJ99"/>
<evidence type="ECO:0000313" key="2">
    <source>
        <dbReference type="Proteomes" id="UP000574390"/>
    </source>
</evidence>
<dbReference type="Proteomes" id="UP000574390">
    <property type="component" value="Unassembled WGS sequence"/>
</dbReference>
<feature type="non-terminal residue" evidence="1">
    <location>
        <position position="1"/>
    </location>
</feature>
<evidence type="ECO:0000313" key="1">
    <source>
        <dbReference type="EMBL" id="KAF4732622.1"/>
    </source>
</evidence>
<protein>
    <submittedName>
        <fullName evidence="1">Uncharacterized protein</fullName>
    </submittedName>
</protein>
<gene>
    <name evidence="1" type="ORF">FOZ62_001388</name>
</gene>
<reference evidence="1 2" key="1">
    <citation type="submission" date="2020-04" db="EMBL/GenBank/DDBJ databases">
        <title>Perkinsus olseni comparative genomics.</title>
        <authorList>
            <person name="Bogema D.R."/>
        </authorList>
    </citation>
    <scope>NUCLEOTIDE SEQUENCE [LARGE SCALE GENOMIC DNA]</scope>
    <source>
        <strain evidence="1">ATCC PRA-205</strain>
    </source>
</reference>
<comment type="caution">
    <text evidence="1">The sequence shown here is derived from an EMBL/GenBank/DDBJ whole genome shotgun (WGS) entry which is preliminary data.</text>
</comment>
<sequence length="136" mass="14732">STSIASFTRAVVVRGPGVNSSGTSLFRVAVAKEDADLPVAVTWPVTAEVAALAASEQQPVQAWTSEDSFGHATTRERVLHHGPPCMKAPWPVIDINPPLLLPMTPVLLSQIKRLVVEESLYDWSLTSSEHRNGESY</sequence>
<dbReference type="EMBL" id="JABANM010014444">
    <property type="protein sequence ID" value="KAF4732622.1"/>
    <property type="molecule type" value="Genomic_DNA"/>
</dbReference>
<name>A0A7J6SJ99_PEROL</name>
<organism evidence="1 2">
    <name type="scientific">Perkinsus olseni</name>
    <name type="common">Perkinsus atlanticus</name>
    <dbReference type="NCBI Taxonomy" id="32597"/>
    <lineage>
        <taxon>Eukaryota</taxon>
        <taxon>Sar</taxon>
        <taxon>Alveolata</taxon>
        <taxon>Perkinsozoa</taxon>
        <taxon>Perkinsea</taxon>
        <taxon>Perkinsida</taxon>
        <taxon>Perkinsidae</taxon>
        <taxon>Perkinsus</taxon>
    </lineage>
</organism>
<proteinExistence type="predicted"/>
<accession>A0A7J6SJ99</accession>